<proteinExistence type="predicted"/>
<feature type="compositionally biased region" description="Basic and acidic residues" evidence="1">
    <location>
        <begin position="92"/>
        <end position="108"/>
    </location>
</feature>
<evidence type="ECO:0000313" key="2">
    <source>
        <dbReference type="EMBL" id="CEM25972.1"/>
    </source>
</evidence>
<feature type="region of interest" description="Disordered" evidence="1">
    <location>
        <begin position="241"/>
        <end position="260"/>
    </location>
</feature>
<sequence>MSVVERFGNFVLLLEALDRFKNIPILHVQKNGQALLAEGRTLAENLMEAAGGSSTADPSEKRNPQSPLRRSPADTEGILKKSKTRRSQKLTIDVKRERSPHRRSDWRPVRSVPGAPVDPRVDLSTQKESVEREDRGQSTFLQVTSEEAEEKGKDREGLSSDAGRPTDQEDIDMYDPSGEETPSFSPVQPVPVMEPMPMMIGRTEGGGKGKAERRREKQQRKRERQKEVKHRAEINTIWQARGDSHQTNLGASLQGVSAEV</sequence>
<accession>A0A0G4GAI1</accession>
<name>A0A0G4GAI1_9ALVE</name>
<dbReference type="PhylomeDB" id="A0A0G4GAI1"/>
<dbReference type="AlphaFoldDB" id="A0A0G4GAI1"/>
<feature type="compositionally biased region" description="Polar residues" evidence="1">
    <location>
        <begin position="245"/>
        <end position="260"/>
    </location>
</feature>
<organism evidence="2">
    <name type="scientific">Chromera velia CCMP2878</name>
    <dbReference type="NCBI Taxonomy" id="1169474"/>
    <lineage>
        <taxon>Eukaryota</taxon>
        <taxon>Sar</taxon>
        <taxon>Alveolata</taxon>
        <taxon>Colpodellida</taxon>
        <taxon>Chromeraceae</taxon>
        <taxon>Chromera</taxon>
    </lineage>
</organism>
<evidence type="ECO:0000256" key="1">
    <source>
        <dbReference type="SAM" id="MobiDB-lite"/>
    </source>
</evidence>
<feature type="region of interest" description="Disordered" evidence="1">
    <location>
        <begin position="48"/>
        <end position="231"/>
    </location>
</feature>
<dbReference type="EMBL" id="CDMZ01001030">
    <property type="protein sequence ID" value="CEM25972.1"/>
    <property type="molecule type" value="Genomic_DNA"/>
</dbReference>
<gene>
    <name evidence="2" type="ORF">Cvel_20997</name>
</gene>
<reference evidence="2" key="1">
    <citation type="submission" date="2014-11" db="EMBL/GenBank/DDBJ databases">
        <authorList>
            <person name="Otto D Thomas"/>
            <person name="Naeem Raeece"/>
        </authorList>
    </citation>
    <scope>NUCLEOTIDE SEQUENCE</scope>
</reference>
<protein>
    <submittedName>
        <fullName evidence="2">Uncharacterized protein</fullName>
    </submittedName>
</protein>
<feature type="compositionally biased region" description="Basic and acidic residues" evidence="1">
    <location>
        <begin position="205"/>
        <end position="215"/>
    </location>
</feature>
<dbReference type="VEuPathDB" id="CryptoDB:Cvel_20997"/>